<dbReference type="Proteomes" id="UP000184074">
    <property type="component" value="Unassembled WGS sequence"/>
</dbReference>
<accession>A0A1M5QIE5</accession>
<dbReference type="Gene3D" id="3.40.50.2300">
    <property type="match status" value="1"/>
</dbReference>
<dbReference type="SUPFAM" id="SSF52172">
    <property type="entry name" value="CheY-like"/>
    <property type="match status" value="1"/>
</dbReference>
<organism evidence="1 2">
    <name type="scientific">Cognatiyoonia sediminum</name>
    <dbReference type="NCBI Taxonomy" id="1508389"/>
    <lineage>
        <taxon>Bacteria</taxon>
        <taxon>Pseudomonadati</taxon>
        <taxon>Pseudomonadota</taxon>
        <taxon>Alphaproteobacteria</taxon>
        <taxon>Rhodobacterales</taxon>
        <taxon>Paracoccaceae</taxon>
        <taxon>Cognatiyoonia</taxon>
    </lineage>
</organism>
<keyword evidence="2" id="KW-1185">Reference proteome</keyword>
<reference evidence="1 2" key="1">
    <citation type="submission" date="2016-11" db="EMBL/GenBank/DDBJ databases">
        <authorList>
            <person name="Jaros S."/>
            <person name="Januszkiewicz K."/>
            <person name="Wedrychowicz H."/>
        </authorList>
    </citation>
    <scope>NUCLEOTIDE SEQUENCE [LARGE SCALE GENOMIC DNA]</scope>
    <source>
        <strain evidence="1 2">DSM 28715</strain>
    </source>
</reference>
<proteinExistence type="predicted"/>
<dbReference type="OrthoDB" id="7284229at2"/>
<sequence>MLIKFSVLWVEDDDRWYRASHRALERYLKDLGFHLVVTRISDPENTQWDQHFVNTSQYDLMLVDWRVEDTDKVDKPVGGDVIAKIREQVPYSDILFYSGSAGLEQEVYDKRLQGVYTAQRNEVRDEARELIEHLLHKTLHPKIMRGIIVSSLSQIDDMCFKIIEHKFNEEGCDKDAFADGFRKTLLKQAKGQLKYKEKAAEKDNDAFIASLHSTMILDSHKRASKIVELAEGDLHKDDHTTLSSLPDTISKRNWLAHWTRIEETDAQIVLAEDGKANYIFDQTEAIRMRKEINKAADILSKYVASLTSG</sequence>
<dbReference type="InterPro" id="IPR011006">
    <property type="entry name" value="CheY-like_superfamily"/>
</dbReference>
<name>A0A1M5QIE5_9RHOB</name>
<evidence type="ECO:0000313" key="2">
    <source>
        <dbReference type="Proteomes" id="UP000184074"/>
    </source>
</evidence>
<evidence type="ECO:0000313" key="1">
    <source>
        <dbReference type="EMBL" id="SHH13676.1"/>
    </source>
</evidence>
<dbReference type="EMBL" id="FQXB01000003">
    <property type="protein sequence ID" value="SHH13676.1"/>
    <property type="molecule type" value="Genomic_DNA"/>
</dbReference>
<dbReference type="AlphaFoldDB" id="A0A1M5QIE5"/>
<gene>
    <name evidence="1" type="ORF">SAMN05444003_2130</name>
</gene>
<dbReference type="STRING" id="1508389.SAMN05444003_2130"/>
<protein>
    <submittedName>
        <fullName evidence="1">Uncharacterized protein</fullName>
    </submittedName>
</protein>